<dbReference type="Proteomes" id="UP000326857">
    <property type="component" value="Unassembled WGS sequence"/>
</dbReference>
<gene>
    <name evidence="1" type="ORF">SPHINGO391_360105</name>
</gene>
<sequence length="113" mass="12004">MGLASRPPIGGSTGWVVYLSRVALVRLASADGRYIRRATQPRHPDERRDPGYQPQRPWLWVLTFVRMTGLGGAGGAAGGRMLVRAVATQSTSVALASYAAVAIVASSRAAARR</sequence>
<organism evidence="1 2">
    <name type="scientific">Sphingomonas aurantiaca</name>
    <dbReference type="NCBI Taxonomy" id="185949"/>
    <lineage>
        <taxon>Bacteria</taxon>
        <taxon>Pseudomonadati</taxon>
        <taxon>Pseudomonadota</taxon>
        <taxon>Alphaproteobacteria</taxon>
        <taxon>Sphingomonadales</taxon>
        <taxon>Sphingomonadaceae</taxon>
        <taxon>Sphingomonas</taxon>
    </lineage>
</organism>
<reference evidence="1 2" key="1">
    <citation type="submission" date="2019-09" db="EMBL/GenBank/DDBJ databases">
        <authorList>
            <person name="Dittami M. S."/>
        </authorList>
    </citation>
    <scope>NUCLEOTIDE SEQUENCE [LARGE SCALE GENOMIC DNA]</scope>
    <source>
        <strain evidence="1">SPHINGO391</strain>
    </source>
</reference>
<dbReference type="AlphaFoldDB" id="A0A5E7YFA2"/>
<name>A0A5E7YFA2_9SPHN</name>
<evidence type="ECO:0000313" key="1">
    <source>
        <dbReference type="EMBL" id="VVT05420.1"/>
    </source>
</evidence>
<proteinExistence type="predicted"/>
<dbReference type="EMBL" id="CABVLI010000030">
    <property type="protein sequence ID" value="VVT05420.1"/>
    <property type="molecule type" value="Genomic_DNA"/>
</dbReference>
<evidence type="ECO:0000313" key="2">
    <source>
        <dbReference type="Proteomes" id="UP000326857"/>
    </source>
</evidence>
<protein>
    <submittedName>
        <fullName evidence="1">Uncharacterized protein</fullName>
    </submittedName>
</protein>
<accession>A0A5E7YFA2</accession>